<dbReference type="OrthoDB" id="8954335at2759"/>
<dbReference type="InterPro" id="IPR027417">
    <property type="entry name" value="P-loop_NTPase"/>
</dbReference>
<dbReference type="InParanoid" id="A0A671XNV9"/>
<dbReference type="Pfam" id="PF04548">
    <property type="entry name" value="AIG1"/>
    <property type="match status" value="1"/>
</dbReference>
<dbReference type="RefSeq" id="XP_030277103.1">
    <property type="nucleotide sequence ID" value="XM_030421243.1"/>
</dbReference>
<dbReference type="OMA" id="GYVQEMG"/>
<evidence type="ECO:0000259" key="6">
    <source>
        <dbReference type="PROSITE" id="PS51720"/>
    </source>
</evidence>
<organism evidence="7 8">
    <name type="scientific">Sparus aurata</name>
    <name type="common">Gilthead sea bream</name>
    <dbReference type="NCBI Taxonomy" id="8175"/>
    <lineage>
        <taxon>Eukaryota</taxon>
        <taxon>Metazoa</taxon>
        <taxon>Chordata</taxon>
        <taxon>Craniata</taxon>
        <taxon>Vertebrata</taxon>
        <taxon>Euteleostomi</taxon>
        <taxon>Actinopterygii</taxon>
        <taxon>Neopterygii</taxon>
        <taxon>Teleostei</taxon>
        <taxon>Neoteleostei</taxon>
        <taxon>Acanthomorphata</taxon>
        <taxon>Eupercaria</taxon>
        <taxon>Spariformes</taxon>
        <taxon>Sparidae</taxon>
        <taxon>Sparus</taxon>
    </lineage>
</organism>
<dbReference type="GO" id="GO:0005525">
    <property type="term" value="F:GTP binding"/>
    <property type="evidence" value="ECO:0007669"/>
    <property type="project" value="UniProtKB-KW"/>
</dbReference>
<reference evidence="7" key="2">
    <citation type="submission" date="2025-08" db="UniProtKB">
        <authorList>
            <consortium name="Ensembl"/>
        </authorList>
    </citation>
    <scope>IDENTIFICATION</scope>
</reference>
<sequence length="550" mass="63889">MSSISKQLSVIGCSGRKQFSSSTENRLVLLGKTGSGKSSTANSILGRKVFDIRVSSSSVTQRCRRACGEFRGRRLTLLDTPGLLDTHQTPQEVQRELRRSVSLLYPGPHIFLLIVQIGRFTQEEREVLRQIKQSMGLHALNFSVVVFTHGDLLEEGQSAKHCLIEGCKDLAELVAACGDRYCVFNNHSSKNKEQVSELFAIVDTMMQGNGGSCYSSKMMQKAEDDLVQELMLERKQLEEREELFKNKLETAIKESHEKELEMVQQKSKREMEELEKKHKLEREKELKVVRDREQAFIRGMEGNEKRERERKIQEIVRVMGIRREEEVKREALQEKLDQATKMLEEQVEREQQAWRAMEEKIQKDCAENEKKERERELQQLEKEQAIRQRGEMKRDALQKELVKLTHSLEEQSTKEEDRKKHMDDLLRREREENQKERDIQLEKQRADKMRIVALQQELRLVKIKIEQQKTSEENLQRQLKESLRGEKERCDKEMSELCDEKCLELCEETRKKTSAEGCSTVANLTGYAQEMGLLGLNAALEMVGAPCCIQ</sequence>
<dbReference type="PROSITE" id="PS51720">
    <property type="entry name" value="G_AIG1"/>
    <property type="match status" value="1"/>
</dbReference>
<evidence type="ECO:0000256" key="3">
    <source>
        <dbReference type="ARBA" id="ARBA00023134"/>
    </source>
</evidence>
<gene>
    <name evidence="7" type="primary">LOC115583955</name>
</gene>
<dbReference type="AlphaFoldDB" id="A0A671XNV9"/>
<feature type="coiled-coil region" evidence="4">
    <location>
        <begin position="451"/>
        <end position="500"/>
    </location>
</feature>
<feature type="coiled-coil region" evidence="4">
    <location>
        <begin position="220"/>
        <end position="284"/>
    </location>
</feature>
<evidence type="ECO:0000256" key="1">
    <source>
        <dbReference type="ARBA" id="ARBA00008535"/>
    </source>
</evidence>
<evidence type="ECO:0000313" key="7">
    <source>
        <dbReference type="Ensembl" id="ENSSAUP00010050540.1"/>
    </source>
</evidence>
<evidence type="ECO:0000256" key="4">
    <source>
        <dbReference type="SAM" id="Coils"/>
    </source>
</evidence>
<name>A0A671XNV9_SPAAU</name>
<reference evidence="7" key="3">
    <citation type="submission" date="2025-09" db="UniProtKB">
        <authorList>
            <consortium name="Ensembl"/>
        </authorList>
    </citation>
    <scope>IDENTIFICATION</scope>
</reference>
<dbReference type="GeneID" id="115583955"/>
<reference evidence="7" key="1">
    <citation type="submission" date="2021-04" db="EMBL/GenBank/DDBJ databases">
        <authorList>
            <consortium name="Wellcome Sanger Institute Data Sharing"/>
        </authorList>
    </citation>
    <scope>NUCLEOTIDE SEQUENCE [LARGE SCALE GENOMIC DNA]</scope>
</reference>
<comment type="similarity">
    <text evidence="1">Belongs to the TRAFAC class TrmE-Era-EngA-EngB-Septin-like GTPase superfamily. AIG1/Toc34/Toc159-like paraseptin GTPase family. IAN subfamily.</text>
</comment>
<dbReference type="Gene3D" id="3.40.50.300">
    <property type="entry name" value="P-loop containing nucleotide triphosphate hydrolases"/>
    <property type="match status" value="1"/>
</dbReference>
<evidence type="ECO:0000256" key="2">
    <source>
        <dbReference type="ARBA" id="ARBA00022741"/>
    </source>
</evidence>
<dbReference type="Proteomes" id="UP000472265">
    <property type="component" value="Chromosome 1"/>
</dbReference>
<dbReference type="GeneTree" id="ENSGT01140000282522"/>
<evidence type="ECO:0000313" key="8">
    <source>
        <dbReference type="Proteomes" id="UP000472265"/>
    </source>
</evidence>
<dbReference type="FunFam" id="3.40.50.300:FF:000366">
    <property type="entry name" value="GTPase, IMAP family member 2"/>
    <property type="match status" value="1"/>
</dbReference>
<feature type="domain" description="AIG1-type G" evidence="6">
    <location>
        <begin position="22"/>
        <end position="223"/>
    </location>
</feature>
<dbReference type="InterPro" id="IPR006703">
    <property type="entry name" value="G_AIG1"/>
</dbReference>
<protein>
    <submittedName>
        <fullName evidence="7">GTPase IMAP family member 4-like</fullName>
    </submittedName>
</protein>
<keyword evidence="8" id="KW-1185">Reference proteome</keyword>
<keyword evidence="3" id="KW-0342">GTP-binding</keyword>
<feature type="region of interest" description="Disordered" evidence="5">
    <location>
        <begin position="405"/>
        <end position="438"/>
    </location>
</feature>
<dbReference type="CDD" id="cd01852">
    <property type="entry name" value="AIG1"/>
    <property type="match status" value="1"/>
</dbReference>
<accession>A0A671XNV9</accession>
<dbReference type="SUPFAM" id="SSF52540">
    <property type="entry name" value="P-loop containing nucleoside triphosphate hydrolases"/>
    <property type="match status" value="1"/>
</dbReference>
<evidence type="ECO:0000256" key="5">
    <source>
        <dbReference type="SAM" id="MobiDB-lite"/>
    </source>
</evidence>
<proteinExistence type="inferred from homology"/>
<dbReference type="PANTHER" id="PTHR10903:SF188">
    <property type="entry name" value="GTPASE IMAP FAMILY MEMBER 2-LIKE-RELATED"/>
    <property type="match status" value="1"/>
</dbReference>
<dbReference type="InterPro" id="IPR045058">
    <property type="entry name" value="GIMA/IAN/Toc"/>
</dbReference>
<dbReference type="PANTHER" id="PTHR10903">
    <property type="entry name" value="GTPASE, IMAP FAMILY MEMBER-RELATED"/>
    <property type="match status" value="1"/>
</dbReference>
<dbReference type="Ensembl" id="ENSSAUT00010053153.1">
    <property type="protein sequence ID" value="ENSSAUP00010050540.1"/>
    <property type="gene ID" value="ENSSAUG00010021021.1"/>
</dbReference>
<keyword evidence="4" id="KW-0175">Coiled coil</keyword>
<keyword evidence="2" id="KW-0547">Nucleotide-binding</keyword>